<keyword evidence="3" id="KW-1185">Reference proteome</keyword>
<keyword evidence="1" id="KW-1133">Transmembrane helix</keyword>
<evidence type="ECO:0000256" key="1">
    <source>
        <dbReference type="SAM" id="Phobius"/>
    </source>
</evidence>
<feature type="domain" description="Sphingolipid delta4-desaturase N-terminal" evidence="2">
    <location>
        <begin position="72"/>
        <end position="108"/>
    </location>
</feature>
<accession>A0AA85J953</accession>
<dbReference type="PANTHER" id="PTHR12879">
    <property type="entry name" value="SPHINGOLIPID DELTA 4 DESATURASE/C-4 HYDROXYLASE PROTEIN DES2"/>
    <property type="match status" value="1"/>
</dbReference>
<dbReference type="AlphaFoldDB" id="A0AA85J953"/>
<dbReference type="GO" id="GO:0016020">
    <property type="term" value="C:membrane"/>
    <property type="evidence" value="ECO:0007669"/>
    <property type="project" value="GOC"/>
</dbReference>
<dbReference type="InterPro" id="IPR013866">
    <property type="entry name" value="Sphingolipid_d4-desaturase_N"/>
</dbReference>
<sequence length="435" mass="49879">MLDTGQCKPKFYVLNITSRHITTTNLSGGVIHIRSKRCINSKGITLKYLLGQMTISGWTFFKGVTYIFRINNDEDEWVYDEEPHVARRKEILAKYPEIKALMGPDIKLAYMSSAEVLIQLIMTVLISYYQPSWLTWLILTYVISGTINHSLGCAIHEVGHNLVFGHKYGKANRIYSIFINLPMGLPIAISYKKYHQAHHRWLGHEDGDADMPLRLEARLFTHPVSRLIWIIIHPAFYAFRPFIKNPLPLTVWEIINFFVQITFNIAVWYYLGIWSLGYLIIGTLLGLGLHPLSGHFISEHYLFADNQATHSYYGSGNYLMYNLGYHVEHHDFPYIAYTRLPKLKEIAAEYYDHLPYHTSLCKVLWDFVFAPNNGPQAHCVNSQDLSKPEIYNNININNNNTNLSSNLLKCANAALSKSSLSSSSKIENAIKRKSA</sequence>
<organism evidence="3 4">
    <name type="scientific">Trichobilharzia regenti</name>
    <name type="common">Nasal bird schistosome</name>
    <dbReference type="NCBI Taxonomy" id="157069"/>
    <lineage>
        <taxon>Eukaryota</taxon>
        <taxon>Metazoa</taxon>
        <taxon>Spiralia</taxon>
        <taxon>Lophotrochozoa</taxon>
        <taxon>Platyhelminthes</taxon>
        <taxon>Trematoda</taxon>
        <taxon>Digenea</taxon>
        <taxon>Strigeidida</taxon>
        <taxon>Schistosomatoidea</taxon>
        <taxon>Schistosomatidae</taxon>
        <taxon>Trichobilharzia</taxon>
    </lineage>
</organism>
<evidence type="ECO:0000259" key="2">
    <source>
        <dbReference type="SMART" id="SM01269"/>
    </source>
</evidence>
<dbReference type="InterPro" id="IPR005804">
    <property type="entry name" value="FA_desaturase_dom"/>
</dbReference>
<keyword evidence="1" id="KW-0812">Transmembrane</keyword>
<evidence type="ECO:0000313" key="4">
    <source>
        <dbReference type="WBParaSite" id="TREG1_132980.1"/>
    </source>
</evidence>
<feature type="transmembrane region" description="Helical" evidence="1">
    <location>
        <begin position="174"/>
        <end position="191"/>
    </location>
</feature>
<name>A0AA85J953_TRIRE</name>
<dbReference type="SMART" id="SM01269">
    <property type="entry name" value="Lipid_DES"/>
    <property type="match status" value="1"/>
</dbReference>
<evidence type="ECO:0000313" key="3">
    <source>
        <dbReference type="Proteomes" id="UP000050795"/>
    </source>
</evidence>
<proteinExistence type="predicted"/>
<dbReference type="Pfam" id="PF00487">
    <property type="entry name" value="FA_desaturase"/>
    <property type="match status" value="1"/>
</dbReference>
<reference evidence="3" key="1">
    <citation type="submission" date="2022-06" db="EMBL/GenBank/DDBJ databases">
        <authorList>
            <person name="Berger JAMES D."/>
            <person name="Berger JAMES D."/>
        </authorList>
    </citation>
    <scope>NUCLEOTIDE SEQUENCE [LARGE SCALE GENOMIC DNA]</scope>
</reference>
<feature type="transmembrane region" description="Helical" evidence="1">
    <location>
        <begin position="134"/>
        <end position="154"/>
    </location>
</feature>
<dbReference type="WBParaSite" id="TREG1_132980.1">
    <property type="protein sequence ID" value="TREG1_132980.1"/>
    <property type="gene ID" value="TREG1_132980"/>
</dbReference>
<dbReference type="PANTHER" id="PTHR12879:SF8">
    <property type="entry name" value="SPHINGOLIPID DELTA(4)-DESATURASE DES1"/>
    <property type="match status" value="1"/>
</dbReference>
<protein>
    <recommendedName>
        <fullName evidence="2">Sphingolipid delta4-desaturase N-terminal domain-containing protein</fullName>
    </recommendedName>
</protein>
<dbReference type="Proteomes" id="UP000050795">
    <property type="component" value="Unassembled WGS sequence"/>
</dbReference>
<dbReference type="GO" id="GO:0042284">
    <property type="term" value="F:sphingolipid delta-4 desaturase activity"/>
    <property type="evidence" value="ECO:0007669"/>
    <property type="project" value="TreeGrafter"/>
</dbReference>
<reference evidence="4" key="2">
    <citation type="submission" date="2023-11" db="UniProtKB">
        <authorList>
            <consortium name="WormBaseParasite"/>
        </authorList>
    </citation>
    <scope>IDENTIFICATION</scope>
</reference>
<dbReference type="Pfam" id="PF08557">
    <property type="entry name" value="Lipid_DES"/>
    <property type="match status" value="1"/>
</dbReference>
<feature type="transmembrane region" description="Helical" evidence="1">
    <location>
        <begin position="108"/>
        <end position="128"/>
    </location>
</feature>
<keyword evidence="1" id="KW-0472">Membrane</keyword>
<dbReference type="GO" id="GO:0046513">
    <property type="term" value="P:ceramide biosynthetic process"/>
    <property type="evidence" value="ECO:0007669"/>
    <property type="project" value="TreeGrafter"/>
</dbReference>